<dbReference type="RefSeq" id="WP_067230814.1">
    <property type="nucleotide sequence ID" value="NZ_KQ948550.1"/>
</dbReference>
<name>A0A117QPL7_9ACTN</name>
<organism evidence="2 3">
    <name type="scientific">Streptomyces longwoodensis</name>
    <dbReference type="NCBI Taxonomy" id="68231"/>
    <lineage>
        <taxon>Bacteria</taxon>
        <taxon>Bacillati</taxon>
        <taxon>Actinomycetota</taxon>
        <taxon>Actinomycetes</taxon>
        <taxon>Kitasatosporales</taxon>
        <taxon>Streptomycetaceae</taxon>
        <taxon>Streptomyces</taxon>
    </lineage>
</organism>
<evidence type="ECO:0000256" key="1">
    <source>
        <dbReference type="SAM" id="MobiDB-lite"/>
    </source>
</evidence>
<evidence type="ECO:0008006" key="4">
    <source>
        <dbReference type="Google" id="ProtNLM"/>
    </source>
</evidence>
<dbReference type="InterPro" id="IPR016039">
    <property type="entry name" value="Thiolase-like"/>
</dbReference>
<dbReference type="EMBL" id="LMWS01000010">
    <property type="protein sequence ID" value="KUN39791.1"/>
    <property type="molecule type" value="Genomic_DNA"/>
</dbReference>
<dbReference type="Proteomes" id="UP000053271">
    <property type="component" value="Unassembled WGS sequence"/>
</dbReference>
<feature type="region of interest" description="Disordered" evidence="1">
    <location>
        <begin position="183"/>
        <end position="207"/>
    </location>
</feature>
<dbReference type="AlphaFoldDB" id="A0A117QPL7"/>
<dbReference type="Gene3D" id="3.40.47.10">
    <property type="match status" value="1"/>
</dbReference>
<reference evidence="2 3" key="1">
    <citation type="submission" date="2015-10" db="EMBL/GenBank/DDBJ databases">
        <title>Draft genome sequence of Streptomyces longwoodensis DSM 41677, type strain for the species Streptomyces longwoodensis.</title>
        <authorList>
            <person name="Ruckert C."/>
            <person name="Winkler A."/>
            <person name="Kalinowski J."/>
            <person name="Kampfer P."/>
            <person name="Glaeser S."/>
        </authorList>
    </citation>
    <scope>NUCLEOTIDE SEQUENCE [LARGE SCALE GENOMIC DNA]</scope>
    <source>
        <strain evidence="2 3">DSM 41677</strain>
    </source>
</reference>
<keyword evidence="3" id="KW-1185">Reference proteome</keyword>
<gene>
    <name evidence="2" type="ORF">AQJ30_09010</name>
</gene>
<evidence type="ECO:0000313" key="3">
    <source>
        <dbReference type="Proteomes" id="UP000053271"/>
    </source>
</evidence>
<dbReference type="GeneID" id="91424740"/>
<proteinExistence type="predicted"/>
<dbReference type="SUPFAM" id="SSF53901">
    <property type="entry name" value="Thiolase-like"/>
    <property type="match status" value="1"/>
</dbReference>
<comment type="caution">
    <text evidence="2">The sequence shown here is derived from an EMBL/GenBank/DDBJ whole genome shotgun (WGS) entry which is preliminary data.</text>
</comment>
<evidence type="ECO:0000313" key="2">
    <source>
        <dbReference type="EMBL" id="KUN39791.1"/>
    </source>
</evidence>
<sequence length="248" mass="25928">MRADRGTGAGPVRVIGLTLTREQAVPTSADQGLPVRDQVLPVLRATVAEALAGLPDAPGETAVVLASRHATWITAEAILTAVRGPGARWLDPRAFLHYTPHALVSALSIDRGLDGPSVTFSGVSGGVDAFGHGADLLRQSACARVLAVAVEWPTALSAAAYPDTGAVSLLTVASAVLDPRPGGVQVTQWGPSPAGSDRPGERAAPSAVEPFRLVRRYRAERALQWTIRQGRSSVGFERHPDDGEDTDV</sequence>
<dbReference type="GO" id="GO:0016747">
    <property type="term" value="F:acyltransferase activity, transferring groups other than amino-acyl groups"/>
    <property type="evidence" value="ECO:0007669"/>
    <property type="project" value="UniProtKB-ARBA"/>
</dbReference>
<accession>A0A117QPL7</accession>
<protein>
    <recommendedName>
        <fullName evidence="4">Beta-ketoacyl synthase N-terminal domain-containing protein</fullName>
    </recommendedName>
</protein>
<dbReference type="STRING" id="68231.AQJ30_09010"/>